<accession>A0ABD3AUF0</accession>
<proteinExistence type="predicted"/>
<protein>
    <submittedName>
        <fullName evidence="1">Uncharacterized protein</fullName>
    </submittedName>
</protein>
<organism evidence="1 2">
    <name type="scientific">Cinchona calisaya</name>
    <dbReference type="NCBI Taxonomy" id="153742"/>
    <lineage>
        <taxon>Eukaryota</taxon>
        <taxon>Viridiplantae</taxon>
        <taxon>Streptophyta</taxon>
        <taxon>Embryophyta</taxon>
        <taxon>Tracheophyta</taxon>
        <taxon>Spermatophyta</taxon>
        <taxon>Magnoliopsida</taxon>
        <taxon>eudicotyledons</taxon>
        <taxon>Gunneridae</taxon>
        <taxon>Pentapetalae</taxon>
        <taxon>asterids</taxon>
        <taxon>lamiids</taxon>
        <taxon>Gentianales</taxon>
        <taxon>Rubiaceae</taxon>
        <taxon>Cinchonoideae</taxon>
        <taxon>Cinchoneae</taxon>
        <taxon>Cinchona</taxon>
    </lineage>
</organism>
<gene>
    <name evidence="1" type="ORF">ACH5RR_003303</name>
</gene>
<name>A0ABD3AUF0_9GENT</name>
<keyword evidence="2" id="KW-1185">Reference proteome</keyword>
<dbReference type="AlphaFoldDB" id="A0ABD3AUF0"/>
<sequence length="98" mass="10184">MTEKTWKLKSQLVPLIATGSSGCLWVATASLGVDGLQLDTMANSTVALMAVMNVQAAVDPCPTRVLSGELVLISLVASQGNNVNLPTWVVTESSMHGG</sequence>
<dbReference type="PROSITE" id="PS51257">
    <property type="entry name" value="PROKAR_LIPOPROTEIN"/>
    <property type="match status" value="1"/>
</dbReference>
<evidence type="ECO:0000313" key="2">
    <source>
        <dbReference type="Proteomes" id="UP001630127"/>
    </source>
</evidence>
<reference evidence="1 2" key="1">
    <citation type="submission" date="2024-11" db="EMBL/GenBank/DDBJ databases">
        <title>A near-complete genome assembly of Cinchona calisaya.</title>
        <authorList>
            <person name="Lian D.C."/>
            <person name="Zhao X.W."/>
            <person name="Wei L."/>
        </authorList>
    </citation>
    <scope>NUCLEOTIDE SEQUENCE [LARGE SCALE GENOMIC DNA]</scope>
    <source>
        <tissue evidence="1">Nenye</tissue>
    </source>
</reference>
<dbReference type="Proteomes" id="UP001630127">
    <property type="component" value="Unassembled WGS sequence"/>
</dbReference>
<evidence type="ECO:0000313" key="1">
    <source>
        <dbReference type="EMBL" id="KAL3534842.1"/>
    </source>
</evidence>
<comment type="caution">
    <text evidence="1">The sequence shown here is derived from an EMBL/GenBank/DDBJ whole genome shotgun (WGS) entry which is preliminary data.</text>
</comment>
<dbReference type="EMBL" id="JBJUIK010000002">
    <property type="protein sequence ID" value="KAL3534842.1"/>
    <property type="molecule type" value="Genomic_DNA"/>
</dbReference>